<comment type="subcellular location">
    <subcellularLocation>
        <location evidence="1">Cell membrane</location>
        <topology evidence="1">Multi-pass membrane protein</topology>
    </subcellularLocation>
</comment>
<evidence type="ECO:0000256" key="1">
    <source>
        <dbReference type="ARBA" id="ARBA00004651"/>
    </source>
</evidence>
<organism evidence="8 9">
    <name type="scientific">Gordonia asplenii</name>
    <dbReference type="NCBI Taxonomy" id="2725283"/>
    <lineage>
        <taxon>Bacteria</taxon>
        <taxon>Bacillati</taxon>
        <taxon>Actinomycetota</taxon>
        <taxon>Actinomycetes</taxon>
        <taxon>Mycobacteriales</taxon>
        <taxon>Gordoniaceae</taxon>
        <taxon>Gordonia</taxon>
    </lineage>
</organism>
<dbReference type="Proteomes" id="UP000550729">
    <property type="component" value="Unassembled WGS sequence"/>
</dbReference>
<dbReference type="GO" id="GO:0017004">
    <property type="term" value="P:cytochrome complex assembly"/>
    <property type="evidence" value="ECO:0007669"/>
    <property type="project" value="InterPro"/>
</dbReference>
<dbReference type="EMBL" id="JABBNB010000006">
    <property type="protein sequence ID" value="NMO01048.1"/>
    <property type="molecule type" value="Genomic_DNA"/>
</dbReference>
<reference evidence="8 9" key="1">
    <citation type="submission" date="2020-04" db="EMBL/GenBank/DDBJ databases">
        <title>Gordonia sp. nov. TBRC 11910.</title>
        <authorList>
            <person name="Suriyachadkun C."/>
        </authorList>
    </citation>
    <scope>NUCLEOTIDE SEQUENCE [LARGE SCALE GENOMIC DNA]</scope>
    <source>
        <strain evidence="8 9">TBRC 11910</strain>
    </source>
</reference>
<dbReference type="InterPro" id="IPR003834">
    <property type="entry name" value="Cyt_c_assmbl_TM_dom"/>
</dbReference>
<name>A0A848L035_9ACTN</name>
<dbReference type="GO" id="GO:0016491">
    <property type="term" value="F:oxidoreductase activity"/>
    <property type="evidence" value="ECO:0007669"/>
    <property type="project" value="InterPro"/>
</dbReference>
<sequence length="568" mass="59006">MVTLALLGLLSGLITGVSPCVLPMIPIVFVAGGTGDAAPTSQRATWLRPVLIIVGIVISFGGIALLGTLTLSLLGLPTGLLRWTGIVLLALIGVSLIVPQVAHVLEKPFSRLPSWTPGRSDSTFGPLLLGLGLGTLYVPCAGPVLAAISVAGATADIGWQTVVLTISFATGAAIPLVFFALAGASMTARLTAYRKRQRAFRVAGGVVLIVMAVAIAANLPAVVQRLVPSYTNGVEQAIARQDAVTGALRAGGAGGSLDKCVAHPGTVADCGAAPEFSGTGQWFNTAGGAPLTMNGLRGKVVLIDFWTYSCINCQRDAPYVKKWYDAYHAAGLVVIGVHTPEFAFEHDAGNVASAVRDEGIRYPVVQDNDFAVWNAYHNLYWPAKYLIDARGMVRATAFGEGDYANTEANLRSLLRAADPTVSLPTAVTGGVDEVTSGPTSPEMYLGAARGATSYQGGDELAVGTGKAFTLDAAQPQDSFSLGGRFDVADESVTAGDGARIRVNTRGAKVYSVLSGTGVLQVHTPGMPDKTIQVSGTPRLYPLVDGSSAQRVLDIDVSKGISVYTFTFG</sequence>
<feature type="transmembrane region" description="Helical" evidence="6">
    <location>
        <begin position="126"/>
        <end position="151"/>
    </location>
</feature>
<dbReference type="RefSeq" id="WP_170193557.1">
    <property type="nucleotide sequence ID" value="NZ_JABBNB010000006.1"/>
</dbReference>
<dbReference type="Gene3D" id="3.40.30.10">
    <property type="entry name" value="Glutaredoxin"/>
    <property type="match status" value="1"/>
</dbReference>
<keyword evidence="4 6" id="KW-1133">Transmembrane helix</keyword>
<comment type="caution">
    <text evidence="8">The sequence shown here is derived from an EMBL/GenBank/DDBJ whole genome shotgun (WGS) entry which is preliminary data.</text>
</comment>
<keyword evidence="5 6" id="KW-0472">Membrane</keyword>
<evidence type="ECO:0000259" key="7">
    <source>
        <dbReference type="PROSITE" id="PS51352"/>
    </source>
</evidence>
<evidence type="ECO:0000256" key="6">
    <source>
        <dbReference type="SAM" id="Phobius"/>
    </source>
</evidence>
<dbReference type="InterPro" id="IPR050553">
    <property type="entry name" value="Thioredoxin_ResA/DsbE_sf"/>
</dbReference>
<dbReference type="PROSITE" id="PS51352">
    <property type="entry name" value="THIOREDOXIN_2"/>
    <property type="match status" value="1"/>
</dbReference>
<accession>A0A848L035</accession>
<dbReference type="SUPFAM" id="SSF52833">
    <property type="entry name" value="Thioredoxin-like"/>
    <property type="match status" value="1"/>
</dbReference>
<dbReference type="Gene3D" id="2.60.120.260">
    <property type="entry name" value="Galactose-binding domain-like"/>
    <property type="match status" value="1"/>
</dbReference>
<dbReference type="AlphaFoldDB" id="A0A848L035"/>
<evidence type="ECO:0000313" key="8">
    <source>
        <dbReference type="EMBL" id="NMO01048.1"/>
    </source>
</evidence>
<dbReference type="InterPro" id="IPR013766">
    <property type="entry name" value="Thioredoxin_domain"/>
</dbReference>
<dbReference type="Pfam" id="PF00578">
    <property type="entry name" value="AhpC-TSA"/>
    <property type="match status" value="1"/>
</dbReference>
<keyword evidence="2" id="KW-1003">Cell membrane</keyword>
<evidence type="ECO:0000256" key="2">
    <source>
        <dbReference type="ARBA" id="ARBA00022475"/>
    </source>
</evidence>
<dbReference type="GO" id="GO:0005886">
    <property type="term" value="C:plasma membrane"/>
    <property type="evidence" value="ECO:0007669"/>
    <property type="project" value="UniProtKB-SubCell"/>
</dbReference>
<dbReference type="PANTHER" id="PTHR42852:SF13">
    <property type="entry name" value="PROTEIN DIPZ"/>
    <property type="match status" value="1"/>
</dbReference>
<evidence type="ECO:0000256" key="3">
    <source>
        <dbReference type="ARBA" id="ARBA00022692"/>
    </source>
</evidence>
<keyword evidence="9" id="KW-1185">Reference proteome</keyword>
<feature type="transmembrane region" description="Helical" evidence="6">
    <location>
        <begin position="80"/>
        <end position="105"/>
    </location>
</feature>
<dbReference type="InterPro" id="IPR036249">
    <property type="entry name" value="Thioredoxin-like_sf"/>
</dbReference>
<dbReference type="GO" id="GO:0016209">
    <property type="term" value="F:antioxidant activity"/>
    <property type="evidence" value="ECO:0007669"/>
    <property type="project" value="InterPro"/>
</dbReference>
<evidence type="ECO:0000256" key="4">
    <source>
        <dbReference type="ARBA" id="ARBA00022989"/>
    </source>
</evidence>
<proteinExistence type="predicted"/>
<gene>
    <name evidence="8" type="ORF">HH308_07445</name>
</gene>
<feature type="transmembrane region" description="Helical" evidence="6">
    <location>
        <begin position="202"/>
        <end position="223"/>
    </location>
</feature>
<feature type="transmembrane region" description="Helical" evidence="6">
    <location>
        <begin position="6"/>
        <end position="29"/>
    </location>
</feature>
<dbReference type="PANTHER" id="PTHR42852">
    <property type="entry name" value="THIOL:DISULFIDE INTERCHANGE PROTEIN DSBE"/>
    <property type="match status" value="1"/>
</dbReference>
<dbReference type="InterPro" id="IPR000866">
    <property type="entry name" value="AhpC/TSA"/>
</dbReference>
<feature type="domain" description="Thioredoxin" evidence="7">
    <location>
        <begin position="262"/>
        <end position="415"/>
    </location>
</feature>
<evidence type="ECO:0000256" key="5">
    <source>
        <dbReference type="ARBA" id="ARBA00023136"/>
    </source>
</evidence>
<dbReference type="InterPro" id="IPR041017">
    <property type="entry name" value="Thioredoxin_10"/>
</dbReference>
<dbReference type="Pfam" id="PF17991">
    <property type="entry name" value="Thioredoxin_10"/>
    <property type="match status" value="1"/>
</dbReference>
<evidence type="ECO:0000313" key="9">
    <source>
        <dbReference type="Proteomes" id="UP000550729"/>
    </source>
</evidence>
<feature type="transmembrane region" description="Helical" evidence="6">
    <location>
        <begin position="50"/>
        <end position="74"/>
    </location>
</feature>
<dbReference type="Pfam" id="PF02683">
    <property type="entry name" value="DsbD_TM"/>
    <property type="match status" value="1"/>
</dbReference>
<keyword evidence="3 6" id="KW-0812">Transmembrane</keyword>
<dbReference type="CDD" id="cd03012">
    <property type="entry name" value="TlpA_like_DipZ_like"/>
    <property type="match status" value="1"/>
</dbReference>
<feature type="transmembrane region" description="Helical" evidence="6">
    <location>
        <begin position="157"/>
        <end position="181"/>
    </location>
</feature>
<protein>
    <submittedName>
        <fullName evidence="8">Cytochrome c biogenesis protein DipZ</fullName>
    </submittedName>
</protein>